<dbReference type="InterPro" id="IPR007761">
    <property type="entry name" value="MtlR-like"/>
</dbReference>
<dbReference type="GO" id="GO:0045892">
    <property type="term" value="P:negative regulation of DNA-templated transcription"/>
    <property type="evidence" value="ECO:0007669"/>
    <property type="project" value="TreeGrafter"/>
</dbReference>
<dbReference type="EMBL" id="WTYU01000003">
    <property type="protein sequence ID" value="MXP15823.1"/>
    <property type="molecule type" value="Genomic_DNA"/>
</dbReference>
<evidence type="ECO:0000313" key="2">
    <source>
        <dbReference type="Proteomes" id="UP000473531"/>
    </source>
</evidence>
<organism evidence="1 2">
    <name type="scientific">Allopontixanthobacter confluentis</name>
    <dbReference type="NCBI Taxonomy" id="1849021"/>
    <lineage>
        <taxon>Bacteria</taxon>
        <taxon>Pseudomonadati</taxon>
        <taxon>Pseudomonadota</taxon>
        <taxon>Alphaproteobacteria</taxon>
        <taxon>Sphingomonadales</taxon>
        <taxon>Erythrobacteraceae</taxon>
        <taxon>Allopontixanthobacter</taxon>
    </lineage>
</organism>
<evidence type="ECO:0000313" key="1">
    <source>
        <dbReference type="EMBL" id="MXP15823.1"/>
    </source>
</evidence>
<protein>
    <submittedName>
        <fullName evidence="1">Uncharacterized protein</fullName>
    </submittedName>
</protein>
<gene>
    <name evidence="1" type="ORF">GRI44_13800</name>
</gene>
<dbReference type="AlphaFoldDB" id="A0A6L7GIE7"/>
<dbReference type="SUPFAM" id="SSF158668">
    <property type="entry name" value="MtlR-like"/>
    <property type="match status" value="1"/>
</dbReference>
<dbReference type="InterPro" id="IPR038026">
    <property type="entry name" value="MtlR-like_sf"/>
</dbReference>
<sequence length="309" mass="34589">MSALHVDNGHEVGRLCPIVGGKRTGGLLDQTPSSGHGSAQVDVAGVGWLAVDWEEMSLEEIQIEEVDRIAAQNLILEITARRFEAARAATEFEKRVLAEAEALGEFARKADTRTYCILVVSFVEDTFRENFMERWEIQPSQRNDFFGANGPLSTFSQRITLASGMNWLPEFFAKEAGLLRKIRNELAHNHRIHSLTQEPLLSWANSLKPAETVWIGEVKTRYRDAYDAADRETQLRIRIFCLALHIIGAVVARSKNLTNELSPDYRASEDWHGMTDIEQGLIDAMVRHAYLSLGIPPSITKETSAMGPV</sequence>
<proteinExistence type="predicted"/>
<name>A0A6L7GIE7_9SPHN</name>
<keyword evidence="2" id="KW-1185">Reference proteome</keyword>
<dbReference type="Proteomes" id="UP000473531">
    <property type="component" value="Unassembled WGS sequence"/>
</dbReference>
<comment type="caution">
    <text evidence="1">The sequence shown here is derived from an EMBL/GenBank/DDBJ whole genome shotgun (WGS) entry which is preliminary data.</text>
</comment>
<accession>A0A6L7GIE7</accession>
<dbReference type="PANTHER" id="PTHR37941:SF1">
    <property type="entry name" value="FUMARASE E-RELATED"/>
    <property type="match status" value="1"/>
</dbReference>
<dbReference type="Gene3D" id="1.20.120.330">
    <property type="entry name" value="Nucleotidyltransferases domain 2"/>
    <property type="match status" value="1"/>
</dbReference>
<reference evidence="1 2" key="1">
    <citation type="submission" date="2019-12" db="EMBL/GenBank/DDBJ databases">
        <title>Genomic-based taxomic classification of the family Erythrobacteraceae.</title>
        <authorList>
            <person name="Xu L."/>
        </authorList>
    </citation>
    <scope>NUCLEOTIDE SEQUENCE [LARGE SCALE GENOMIC DNA]</scope>
    <source>
        <strain evidence="1 2">KCTC 52259</strain>
    </source>
</reference>
<dbReference type="PANTHER" id="PTHR37941">
    <property type="entry name" value="FUMARASE E-RELATED"/>
    <property type="match status" value="1"/>
</dbReference>